<accession>A0A2T9YBM4</accession>
<keyword evidence="5" id="KW-1185">Reference proteome</keyword>
<evidence type="ECO:0000313" key="5">
    <source>
        <dbReference type="Proteomes" id="UP000245383"/>
    </source>
</evidence>
<keyword evidence="1" id="KW-0143">Chaperone</keyword>
<dbReference type="InterPro" id="IPR018253">
    <property type="entry name" value="DnaJ_domain_CS"/>
</dbReference>
<dbReference type="OrthoDB" id="436519at2759"/>
<name>A0A2T9YBM4_9FUNG</name>
<feature type="region of interest" description="Disordered" evidence="2">
    <location>
        <begin position="131"/>
        <end position="171"/>
    </location>
</feature>
<reference evidence="4 5" key="1">
    <citation type="journal article" date="2018" name="MBio">
        <title>Comparative Genomics Reveals the Core Gene Toolbox for the Fungus-Insect Symbiosis.</title>
        <authorList>
            <person name="Wang Y."/>
            <person name="Stata M."/>
            <person name="Wang W."/>
            <person name="Stajich J.E."/>
            <person name="White M.M."/>
            <person name="Moncalvo J.M."/>
        </authorList>
    </citation>
    <scope>NUCLEOTIDE SEQUENCE [LARGE SCALE GENOMIC DNA]</scope>
    <source>
        <strain evidence="4 5">SWE-8-4</strain>
    </source>
</reference>
<dbReference type="Proteomes" id="UP000245383">
    <property type="component" value="Unassembled WGS sequence"/>
</dbReference>
<dbReference type="AlphaFoldDB" id="A0A2T9YBM4"/>
<proteinExistence type="predicted"/>
<feature type="compositionally biased region" description="Polar residues" evidence="2">
    <location>
        <begin position="133"/>
        <end position="171"/>
    </location>
</feature>
<evidence type="ECO:0000313" key="4">
    <source>
        <dbReference type="EMBL" id="PVU89737.1"/>
    </source>
</evidence>
<dbReference type="Gene3D" id="1.10.287.110">
    <property type="entry name" value="DnaJ domain"/>
    <property type="match status" value="1"/>
</dbReference>
<organism evidence="4 5">
    <name type="scientific">Smittium simulii</name>
    <dbReference type="NCBI Taxonomy" id="133385"/>
    <lineage>
        <taxon>Eukaryota</taxon>
        <taxon>Fungi</taxon>
        <taxon>Fungi incertae sedis</taxon>
        <taxon>Zoopagomycota</taxon>
        <taxon>Kickxellomycotina</taxon>
        <taxon>Harpellomycetes</taxon>
        <taxon>Harpellales</taxon>
        <taxon>Legeriomycetaceae</taxon>
        <taxon>Smittium</taxon>
    </lineage>
</organism>
<dbReference type="EMBL" id="MBFR01000300">
    <property type="protein sequence ID" value="PVU89737.1"/>
    <property type="molecule type" value="Genomic_DNA"/>
</dbReference>
<dbReference type="PANTHER" id="PTHR44500">
    <property type="entry name" value="DNAJ HOMOLOG SUBFAMILY C MEMBER 12"/>
    <property type="match status" value="1"/>
</dbReference>
<evidence type="ECO:0000256" key="2">
    <source>
        <dbReference type="SAM" id="MobiDB-lite"/>
    </source>
</evidence>
<gene>
    <name evidence="4" type="ORF">BB561_005176</name>
</gene>
<dbReference type="CDD" id="cd06257">
    <property type="entry name" value="DnaJ"/>
    <property type="match status" value="1"/>
</dbReference>
<dbReference type="PROSITE" id="PS50076">
    <property type="entry name" value="DNAJ_2"/>
    <property type="match status" value="1"/>
</dbReference>
<sequence length="185" mass="21202">MDQVFGLMQEVGKNDLDNLYEILGCNINSSNNQIKAEFKARAKLLHPDKSLANQNSLAHADSLEQFQRLNEAHSILSNPESRKLYDEWKNSGLHIPFAAWSKIPQNKSLHWFNNDLTLLKISTFEQDRPLHSDANSINHPSLSDDNSVNHTSLSDSHHNNQPPCFNSSTKQTNDDIYKKFRDYQI</sequence>
<dbReference type="InterPro" id="IPR036869">
    <property type="entry name" value="J_dom_sf"/>
</dbReference>
<dbReference type="InterPro" id="IPR001623">
    <property type="entry name" value="DnaJ_domain"/>
</dbReference>
<evidence type="ECO:0000259" key="3">
    <source>
        <dbReference type="PROSITE" id="PS50076"/>
    </source>
</evidence>
<feature type="domain" description="J" evidence="3">
    <location>
        <begin position="18"/>
        <end position="89"/>
    </location>
</feature>
<protein>
    <recommendedName>
        <fullName evidence="3">J domain-containing protein</fullName>
    </recommendedName>
</protein>
<dbReference type="SUPFAM" id="SSF46565">
    <property type="entry name" value="Chaperone J-domain"/>
    <property type="match status" value="1"/>
</dbReference>
<evidence type="ECO:0000256" key="1">
    <source>
        <dbReference type="ARBA" id="ARBA00023186"/>
    </source>
</evidence>
<comment type="caution">
    <text evidence="4">The sequence shown here is derived from an EMBL/GenBank/DDBJ whole genome shotgun (WGS) entry which is preliminary data.</text>
</comment>
<dbReference type="PRINTS" id="PR00625">
    <property type="entry name" value="JDOMAIN"/>
</dbReference>
<dbReference type="Pfam" id="PF00226">
    <property type="entry name" value="DnaJ"/>
    <property type="match status" value="1"/>
</dbReference>
<dbReference type="GO" id="GO:0005737">
    <property type="term" value="C:cytoplasm"/>
    <property type="evidence" value="ECO:0007669"/>
    <property type="project" value="TreeGrafter"/>
</dbReference>
<dbReference type="SMART" id="SM00271">
    <property type="entry name" value="DnaJ"/>
    <property type="match status" value="1"/>
</dbReference>
<dbReference type="PROSITE" id="PS00636">
    <property type="entry name" value="DNAJ_1"/>
    <property type="match status" value="1"/>
</dbReference>
<dbReference type="STRING" id="133385.A0A2T9YBM4"/>
<dbReference type="InterPro" id="IPR029827">
    <property type="entry name" value="JDP1-like"/>
</dbReference>
<dbReference type="PANTHER" id="PTHR44500:SF1">
    <property type="entry name" value="DNAJ HOMOLOG SUBFAMILY C MEMBER 12"/>
    <property type="match status" value="1"/>
</dbReference>